<evidence type="ECO:0000256" key="1">
    <source>
        <dbReference type="ARBA" id="ARBA00004141"/>
    </source>
</evidence>
<dbReference type="OrthoDB" id="10012538at2759"/>
<dbReference type="GO" id="GO:0016020">
    <property type="term" value="C:membrane"/>
    <property type="evidence" value="ECO:0007669"/>
    <property type="project" value="UniProtKB-SubCell"/>
</dbReference>
<feature type="transmembrane region" description="Helical" evidence="7">
    <location>
        <begin position="159"/>
        <end position="183"/>
    </location>
</feature>
<evidence type="ECO:0000256" key="6">
    <source>
        <dbReference type="SAM" id="MobiDB-lite"/>
    </source>
</evidence>
<dbReference type="PROSITE" id="PS51257">
    <property type="entry name" value="PROKAR_LIPOPROTEIN"/>
    <property type="match status" value="1"/>
</dbReference>
<dbReference type="PANTHER" id="PTHR31548:SF1">
    <property type="entry name" value="LD47387P"/>
    <property type="match status" value="1"/>
</dbReference>
<keyword evidence="3 7" id="KW-0812">Transmembrane</keyword>
<dbReference type="GO" id="GO:0007605">
    <property type="term" value="P:sensory perception of sound"/>
    <property type="evidence" value="ECO:0007669"/>
    <property type="project" value="UniProtKB-ARBA"/>
</dbReference>
<evidence type="ECO:0000313" key="8">
    <source>
        <dbReference type="EMBL" id="KAF7994772.1"/>
    </source>
</evidence>
<evidence type="ECO:0000256" key="3">
    <source>
        <dbReference type="ARBA" id="ARBA00022692"/>
    </source>
</evidence>
<dbReference type="Gene3D" id="1.20.140.150">
    <property type="match status" value="1"/>
</dbReference>
<feature type="transmembrane region" description="Helical" evidence="7">
    <location>
        <begin position="278"/>
        <end position="299"/>
    </location>
</feature>
<protein>
    <submittedName>
        <fullName evidence="8">Uncharacterized protein</fullName>
    </submittedName>
</protein>
<keyword evidence="9" id="KW-1185">Reference proteome</keyword>
<accession>A0A835CSX6</accession>
<comment type="subcellular location">
    <subcellularLocation>
        <location evidence="1">Membrane</location>
        <topology evidence="1">Multi-pass membrane protein</topology>
    </subcellularLocation>
</comment>
<feature type="region of interest" description="Disordered" evidence="6">
    <location>
        <begin position="130"/>
        <end position="150"/>
    </location>
</feature>
<comment type="caution">
    <text evidence="8">The sequence shown here is derived from an EMBL/GenBank/DDBJ whole genome shotgun (WGS) entry which is preliminary data.</text>
</comment>
<reference evidence="8 9" key="1">
    <citation type="submission" date="2020-08" db="EMBL/GenBank/DDBJ databases">
        <title>Aphidius gifuensis genome sequencing and assembly.</title>
        <authorList>
            <person name="Du Z."/>
        </authorList>
    </citation>
    <scope>NUCLEOTIDE SEQUENCE [LARGE SCALE GENOMIC DNA]</scope>
    <source>
        <strain evidence="8">YNYX2018</strain>
        <tissue evidence="8">Adults</tissue>
    </source>
</reference>
<evidence type="ECO:0000256" key="7">
    <source>
        <dbReference type="SAM" id="Phobius"/>
    </source>
</evidence>
<dbReference type="EMBL" id="JACMRX010000002">
    <property type="protein sequence ID" value="KAF7994772.1"/>
    <property type="molecule type" value="Genomic_DNA"/>
</dbReference>
<evidence type="ECO:0000256" key="5">
    <source>
        <dbReference type="ARBA" id="ARBA00023136"/>
    </source>
</evidence>
<gene>
    <name evidence="8" type="ORF">HCN44_004244</name>
</gene>
<keyword evidence="5 7" id="KW-0472">Membrane</keyword>
<dbReference type="PANTHER" id="PTHR31548">
    <property type="entry name" value="CLARIN"/>
    <property type="match status" value="1"/>
</dbReference>
<dbReference type="Proteomes" id="UP000639338">
    <property type="component" value="Unassembled WGS sequence"/>
</dbReference>
<feature type="transmembrane region" description="Helical" evidence="7">
    <location>
        <begin position="329"/>
        <end position="350"/>
    </location>
</feature>
<sequence>MVTRKGNTRKTSNHYGYQYQNSHTYSNGIASIYGCKTTNSITRQLPHLHEDYRPIYFYVAQPYTIPYTFAKRPKQSSLQKSGKQRSNYRVKFSKKLSNAEFSQKVKQGEFSKSLNQVQFVDDTIPEIKNYPKIESQHQQKKKKKQPDPRMTSMFRRGTIFATFFLSLIGGGLVCTALVTQHWVEAKTWRTANPYESSGNVHYGLLQGKKELNVAYGLRTHHVSIAQMIKQDPMVMNWSLWMATLITTISALVAAALSALLAVLNTATTPRSKIFSVPGVYLINTLTFLLCMTSAGTWLAQYSTKLYNNVLSKEDINNTWTSEGTAELGYSFWLVVCAGFVHLISIALVAWGSGRIKDERLEAMPALEEKTAAAIMLY</sequence>
<dbReference type="AlphaFoldDB" id="A0A835CSX6"/>
<dbReference type="InterPro" id="IPR026748">
    <property type="entry name" value="Clarin"/>
</dbReference>
<name>A0A835CSX6_APHGI</name>
<comment type="similarity">
    <text evidence="2">Belongs to the clarin family.</text>
</comment>
<feature type="transmembrane region" description="Helical" evidence="7">
    <location>
        <begin position="239"/>
        <end position="266"/>
    </location>
</feature>
<organism evidence="8 9">
    <name type="scientific">Aphidius gifuensis</name>
    <name type="common">Parasitoid wasp</name>
    <dbReference type="NCBI Taxonomy" id="684658"/>
    <lineage>
        <taxon>Eukaryota</taxon>
        <taxon>Metazoa</taxon>
        <taxon>Ecdysozoa</taxon>
        <taxon>Arthropoda</taxon>
        <taxon>Hexapoda</taxon>
        <taxon>Insecta</taxon>
        <taxon>Pterygota</taxon>
        <taxon>Neoptera</taxon>
        <taxon>Endopterygota</taxon>
        <taxon>Hymenoptera</taxon>
        <taxon>Apocrita</taxon>
        <taxon>Ichneumonoidea</taxon>
        <taxon>Braconidae</taxon>
        <taxon>Aphidiinae</taxon>
        <taxon>Aphidius</taxon>
    </lineage>
</organism>
<keyword evidence="4 7" id="KW-1133">Transmembrane helix</keyword>
<evidence type="ECO:0000256" key="4">
    <source>
        <dbReference type="ARBA" id="ARBA00022989"/>
    </source>
</evidence>
<evidence type="ECO:0000256" key="2">
    <source>
        <dbReference type="ARBA" id="ARBA00005787"/>
    </source>
</evidence>
<proteinExistence type="inferred from homology"/>
<evidence type="ECO:0000313" key="9">
    <source>
        <dbReference type="Proteomes" id="UP000639338"/>
    </source>
</evidence>